<dbReference type="PROSITE" id="PS51775">
    <property type="entry name" value="GTD_BINDING"/>
    <property type="match status" value="1"/>
</dbReference>
<dbReference type="EMBL" id="JADFTS010000001">
    <property type="protein sequence ID" value="KAF9625276.1"/>
    <property type="molecule type" value="Genomic_DNA"/>
</dbReference>
<keyword evidence="9" id="KW-1185">Reference proteome</keyword>
<evidence type="ECO:0000256" key="1">
    <source>
        <dbReference type="ARBA" id="ARBA00004167"/>
    </source>
</evidence>
<organism evidence="8 9">
    <name type="scientific">Coptis chinensis</name>
    <dbReference type="NCBI Taxonomy" id="261450"/>
    <lineage>
        <taxon>Eukaryota</taxon>
        <taxon>Viridiplantae</taxon>
        <taxon>Streptophyta</taxon>
        <taxon>Embryophyta</taxon>
        <taxon>Tracheophyta</taxon>
        <taxon>Spermatophyta</taxon>
        <taxon>Magnoliopsida</taxon>
        <taxon>Ranunculales</taxon>
        <taxon>Ranunculaceae</taxon>
        <taxon>Coptidoideae</taxon>
        <taxon>Coptis</taxon>
    </lineage>
</organism>
<comment type="subcellular location">
    <subcellularLocation>
        <location evidence="1">Membrane</location>
        <topology evidence="1">Single-pass membrane protein</topology>
    </subcellularLocation>
</comment>
<feature type="domain" description="GTD-binding" evidence="7">
    <location>
        <begin position="439"/>
        <end position="537"/>
    </location>
</feature>
<evidence type="ECO:0000256" key="5">
    <source>
        <dbReference type="SAM" id="Coils"/>
    </source>
</evidence>
<reference evidence="8 9" key="1">
    <citation type="submission" date="2020-10" db="EMBL/GenBank/DDBJ databases">
        <title>The Coptis chinensis genome and diversification of protoberbering-type alkaloids.</title>
        <authorList>
            <person name="Wang B."/>
            <person name="Shu S."/>
            <person name="Song C."/>
            <person name="Liu Y."/>
        </authorList>
    </citation>
    <scope>NUCLEOTIDE SEQUENCE [LARGE SCALE GENOMIC DNA]</scope>
    <source>
        <strain evidence="8">HL-2020</strain>
        <tissue evidence="8">Leaf</tissue>
    </source>
</reference>
<dbReference type="GO" id="GO:0016020">
    <property type="term" value="C:membrane"/>
    <property type="evidence" value="ECO:0007669"/>
    <property type="project" value="UniProtKB-SubCell"/>
</dbReference>
<evidence type="ECO:0000256" key="6">
    <source>
        <dbReference type="SAM" id="MobiDB-lite"/>
    </source>
</evidence>
<evidence type="ECO:0000259" key="7">
    <source>
        <dbReference type="PROSITE" id="PS51775"/>
    </source>
</evidence>
<feature type="compositionally biased region" description="Basic and acidic residues" evidence="6">
    <location>
        <begin position="375"/>
        <end position="385"/>
    </location>
</feature>
<evidence type="ECO:0000313" key="9">
    <source>
        <dbReference type="Proteomes" id="UP000631114"/>
    </source>
</evidence>
<feature type="region of interest" description="Disordered" evidence="6">
    <location>
        <begin position="554"/>
        <end position="580"/>
    </location>
</feature>
<name>A0A835IWA8_9MAGN</name>
<evidence type="ECO:0000256" key="3">
    <source>
        <dbReference type="ARBA" id="ARBA00022989"/>
    </source>
</evidence>
<gene>
    <name evidence="8" type="ORF">IFM89_020862</name>
</gene>
<feature type="region of interest" description="Disordered" evidence="6">
    <location>
        <begin position="375"/>
        <end position="397"/>
    </location>
</feature>
<keyword evidence="3" id="KW-1133">Transmembrane helix</keyword>
<keyword evidence="2" id="KW-0812">Transmembrane</keyword>
<dbReference type="AlphaFoldDB" id="A0A835IWA8"/>
<dbReference type="Proteomes" id="UP000631114">
    <property type="component" value="Unassembled WGS sequence"/>
</dbReference>
<accession>A0A835IWA8</accession>
<dbReference type="GO" id="GO:0080115">
    <property type="term" value="F:myosin XI tail binding"/>
    <property type="evidence" value="ECO:0007669"/>
    <property type="project" value="UniProtKB-ARBA"/>
</dbReference>
<evidence type="ECO:0000313" key="8">
    <source>
        <dbReference type="EMBL" id="KAF9625276.1"/>
    </source>
</evidence>
<sequence>MCNDCSLAQSYCPQSSDHNEENITFPSGVVEKKTENNDANSKCSCCGVSFSSDLCSSFSLFKENREDEKDENVLGAEHKRLPYIDEEQGVQRRADEDCFRSPSSRCKEIDIIEDDVLDTIEATEKEDILRSPEDSMNPSCSTPLKLENWSNFDDHFLVTIETIDSLISERDSSRQSGNSGLLGYDSQFQELVYSVKSMSTASTIETAVHLVDGENNNGHAVQKAQLDIWEPELEYMNKAETKNSVILSEQCSMESVNILSDPVPPTHAKHILPFDDDIVEAIEIVLENSNELKVSTLPKTSMWREVSSDQKLTDQPQCDDPIPLLSSLEDKTSRNYNAAGHNASPKMLMAEDDQGIQKVEDLSIEGRMMSMERIDEDHHLSKNSEDSDVDEENTTEASNHIEGLHYLRKISLPEKTESGREEFLDGSLICEISSGEGILTIDHLKSVLKEERRARCAIYEELEEERSANAVAAKQTMEMITRLQEEKAVVRLEALQYQRMMDEQSEYDQEALQLLNELVVKVEKEKHELQMELELCRKKVIHYEAKERRMIKRMSTSEMSRTHSANFSNSEDSDGQQPIDFDRASIDEDICNGHPESSNNTPANVILNLEDMDLEGSKHMSILDESLADFEAEKLSILEKLKELEEKLFTLSDEEGEFIEDIKPVVLFPEDNTDVLEENKDFHTEGVNSNGLHMELVGRPYKENGHMIPEANGFHCDTVGMENVDVLPNKEHSTTVISQRNSSTSKSMAANKMLSIEEEVNYVYERLQALEADREFLKQSISSLKKGDKGMDLLQEILQYLRDLRSVELCTRNIGDGSLG</sequence>
<comment type="caution">
    <text evidence="8">The sequence shown here is derived from an EMBL/GenBank/DDBJ whole genome shotgun (WGS) entry which is preliminary data.</text>
</comment>
<dbReference type="OrthoDB" id="1888939at2759"/>
<dbReference type="InterPro" id="IPR039306">
    <property type="entry name" value="MYOB"/>
</dbReference>
<dbReference type="Pfam" id="PF04576">
    <property type="entry name" value="Zein-binding"/>
    <property type="match status" value="1"/>
</dbReference>
<evidence type="ECO:0000256" key="4">
    <source>
        <dbReference type="ARBA" id="ARBA00023136"/>
    </source>
</evidence>
<dbReference type="PANTHER" id="PTHR31448">
    <property type="entry name" value="MYOSIN-BINDING PROTEIN 2"/>
    <property type="match status" value="1"/>
</dbReference>
<protein>
    <recommendedName>
        <fullName evidence="7">GTD-binding domain-containing protein</fullName>
    </recommendedName>
</protein>
<feature type="compositionally biased region" description="Polar residues" evidence="6">
    <location>
        <begin position="554"/>
        <end position="570"/>
    </location>
</feature>
<feature type="coiled-coil region" evidence="5">
    <location>
        <begin position="627"/>
        <end position="654"/>
    </location>
</feature>
<dbReference type="InterPro" id="IPR007656">
    <property type="entry name" value="GTD-bd"/>
</dbReference>
<keyword evidence="4" id="KW-0472">Membrane</keyword>
<proteinExistence type="predicted"/>
<evidence type="ECO:0000256" key="2">
    <source>
        <dbReference type="ARBA" id="ARBA00022692"/>
    </source>
</evidence>
<feature type="coiled-coil region" evidence="5">
    <location>
        <begin position="512"/>
        <end position="539"/>
    </location>
</feature>
<dbReference type="PANTHER" id="PTHR31448:SF3">
    <property type="entry name" value="MYOSIN-BINDING PROTEIN 2"/>
    <property type="match status" value="1"/>
</dbReference>
<keyword evidence="5" id="KW-0175">Coiled coil</keyword>